<keyword evidence="3 4" id="KW-0067">ATP-binding</keyword>
<dbReference type="GO" id="GO:0009113">
    <property type="term" value="P:purine nucleobase biosynthetic process"/>
    <property type="evidence" value="ECO:0007669"/>
    <property type="project" value="InterPro"/>
</dbReference>
<dbReference type="PANTHER" id="PTHR43472:SF1">
    <property type="entry name" value="PHOSPHORIBOSYLAMINE--GLYCINE LIGASE, CHLOROPLASTIC"/>
    <property type="match status" value="1"/>
</dbReference>
<dbReference type="Pfam" id="PF02844">
    <property type="entry name" value="GARS_N"/>
    <property type="match status" value="1"/>
</dbReference>
<dbReference type="AlphaFoldDB" id="A0A6D2I020"/>
<dbReference type="OrthoDB" id="1744282at2759"/>
<evidence type="ECO:0000313" key="7">
    <source>
        <dbReference type="EMBL" id="CAA7022756.1"/>
    </source>
</evidence>
<gene>
    <name evidence="7" type="ORF">MERR_LOCUS9991</name>
</gene>
<feature type="domain" description="ATP-grasp" evidence="6">
    <location>
        <begin position="172"/>
        <end position="226"/>
    </location>
</feature>
<dbReference type="PANTHER" id="PTHR43472">
    <property type="entry name" value="PHOSPHORIBOSYLAMINE--GLYCINE LIGASE"/>
    <property type="match status" value="1"/>
</dbReference>
<dbReference type="InterPro" id="IPR011761">
    <property type="entry name" value="ATP-grasp"/>
</dbReference>
<dbReference type="GO" id="GO:0046872">
    <property type="term" value="F:metal ion binding"/>
    <property type="evidence" value="ECO:0007669"/>
    <property type="project" value="InterPro"/>
</dbReference>
<dbReference type="InterPro" id="IPR020562">
    <property type="entry name" value="PRibGlycinamide_synth_N"/>
</dbReference>
<evidence type="ECO:0000256" key="1">
    <source>
        <dbReference type="ARBA" id="ARBA00022598"/>
    </source>
</evidence>
<dbReference type="GO" id="GO:0004637">
    <property type="term" value="F:phosphoribosylamine-glycine ligase activity"/>
    <property type="evidence" value="ECO:0007669"/>
    <property type="project" value="InterPro"/>
</dbReference>
<dbReference type="EMBL" id="CACVBM020000732">
    <property type="protein sequence ID" value="CAA7022756.1"/>
    <property type="molecule type" value="Genomic_DNA"/>
</dbReference>
<dbReference type="GO" id="GO:0005524">
    <property type="term" value="F:ATP binding"/>
    <property type="evidence" value="ECO:0007669"/>
    <property type="project" value="UniProtKB-UniRule"/>
</dbReference>
<dbReference type="InterPro" id="IPR020561">
    <property type="entry name" value="PRibGlycinamid_synth_ATP-grasp"/>
</dbReference>
<accession>A0A6D2I020</accession>
<dbReference type="InterPro" id="IPR000115">
    <property type="entry name" value="PRibGlycinamide_synth"/>
</dbReference>
<feature type="compositionally biased region" description="Acidic residues" evidence="5">
    <location>
        <begin position="17"/>
        <end position="32"/>
    </location>
</feature>
<proteinExistence type="predicted"/>
<dbReference type="SUPFAM" id="SSF56059">
    <property type="entry name" value="Glutathione synthetase ATP-binding domain-like"/>
    <property type="match status" value="1"/>
</dbReference>
<evidence type="ECO:0000256" key="3">
    <source>
        <dbReference type="ARBA" id="ARBA00022840"/>
    </source>
</evidence>
<reference evidence="7" key="1">
    <citation type="submission" date="2020-01" db="EMBL/GenBank/DDBJ databases">
        <authorList>
            <person name="Mishra B."/>
        </authorList>
    </citation>
    <scope>NUCLEOTIDE SEQUENCE [LARGE SCALE GENOMIC DNA]</scope>
</reference>
<protein>
    <recommendedName>
        <fullName evidence="6">ATP-grasp domain-containing protein</fullName>
    </recommendedName>
</protein>
<evidence type="ECO:0000256" key="2">
    <source>
        <dbReference type="ARBA" id="ARBA00022741"/>
    </source>
</evidence>
<dbReference type="SMART" id="SM01209">
    <property type="entry name" value="GARS_A"/>
    <property type="match status" value="1"/>
</dbReference>
<organism evidence="7 8">
    <name type="scientific">Microthlaspi erraticum</name>
    <dbReference type="NCBI Taxonomy" id="1685480"/>
    <lineage>
        <taxon>Eukaryota</taxon>
        <taxon>Viridiplantae</taxon>
        <taxon>Streptophyta</taxon>
        <taxon>Embryophyta</taxon>
        <taxon>Tracheophyta</taxon>
        <taxon>Spermatophyta</taxon>
        <taxon>Magnoliopsida</taxon>
        <taxon>eudicotyledons</taxon>
        <taxon>Gunneridae</taxon>
        <taxon>Pentapetalae</taxon>
        <taxon>rosids</taxon>
        <taxon>malvids</taxon>
        <taxon>Brassicales</taxon>
        <taxon>Brassicaceae</taxon>
        <taxon>Coluteocarpeae</taxon>
        <taxon>Microthlaspi</taxon>
    </lineage>
</organism>
<dbReference type="Proteomes" id="UP000467841">
    <property type="component" value="Unassembled WGS sequence"/>
</dbReference>
<evidence type="ECO:0000313" key="8">
    <source>
        <dbReference type="Proteomes" id="UP000467841"/>
    </source>
</evidence>
<comment type="caution">
    <text evidence="7">The sequence shown here is derived from an EMBL/GenBank/DDBJ whole genome shotgun (WGS) entry which is preliminary data.</text>
</comment>
<keyword evidence="8" id="KW-1185">Reference proteome</keyword>
<dbReference type="PROSITE" id="PS50975">
    <property type="entry name" value="ATP_GRASP"/>
    <property type="match status" value="1"/>
</dbReference>
<feature type="region of interest" description="Disordered" evidence="5">
    <location>
        <begin position="1"/>
        <end position="36"/>
    </location>
</feature>
<dbReference type="Gene3D" id="3.30.470.20">
    <property type="entry name" value="ATP-grasp fold, B domain"/>
    <property type="match status" value="1"/>
</dbReference>
<dbReference type="Pfam" id="PF01071">
    <property type="entry name" value="GARS_A"/>
    <property type="match status" value="1"/>
</dbReference>
<keyword evidence="2 4" id="KW-0547">Nucleotide-binding</keyword>
<evidence type="ECO:0000256" key="5">
    <source>
        <dbReference type="SAM" id="MobiDB-lite"/>
    </source>
</evidence>
<dbReference type="SUPFAM" id="SSF52440">
    <property type="entry name" value="PreATP-grasp domain"/>
    <property type="match status" value="1"/>
</dbReference>
<sequence>MTRPRKGPTPDPRIDGLSEDEEEPEDESDAGIEVEKEGVKIEVKIEEETRSFKASNTIQATSATSILARQRSKLLVSAERLEESVTVLLIGGGGREHALFDALKRSASYDSCVPDLDVSDSSAVISFCEKWNVGLVVIDPEVRLVAGLASDLVEARIPTCGPSSQAAAKFLKNLCQKFSIPTAKDKTFSDASAAKAYIQEQGVPIVVKAEASRGENAIGDGDTIVRGDPECQVLLASCSGGENAIHPESAQVYKRVGDGDTSPNTAGMGA</sequence>
<dbReference type="Gene3D" id="3.40.50.20">
    <property type="match status" value="1"/>
</dbReference>
<keyword evidence="1" id="KW-0436">Ligase</keyword>
<evidence type="ECO:0000259" key="6">
    <source>
        <dbReference type="PROSITE" id="PS50975"/>
    </source>
</evidence>
<evidence type="ECO:0000256" key="4">
    <source>
        <dbReference type="PROSITE-ProRule" id="PRU00409"/>
    </source>
</evidence>
<name>A0A6D2I020_9BRAS</name>
<dbReference type="InterPro" id="IPR016185">
    <property type="entry name" value="PreATP-grasp_dom_sf"/>
</dbReference>